<dbReference type="InterPro" id="IPR051531">
    <property type="entry name" value="N-acetyltransferase"/>
</dbReference>
<dbReference type="AlphaFoldDB" id="A0AAQ1RW42"/>
<accession>A0AAQ1RW42</accession>
<sequence length="198" mass="23214">MKGESSPTLYTRRLILRRFTPADREALLDIYGDREVNTFLPWFPISTLEEADALFAARYEAAYRQPGGYRYALCRRADDRPIGYLHLEGEGAHDFGYALLRPFWGRGYATEAGRAVLERARADGVPFVTATHDRQNPASGRVMQRLGMVYRYSYREQWQPKDLMVVFRLYQLNFTCPEDRVYRGYWEQYSEHFVEKGL</sequence>
<dbReference type="SUPFAM" id="SSF55729">
    <property type="entry name" value="Acyl-CoA N-acyltransferases (Nat)"/>
    <property type="match status" value="1"/>
</dbReference>
<dbReference type="EMBL" id="FQVY01000002">
    <property type="protein sequence ID" value="SHG15787.1"/>
    <property type="molecule type" value="Genomic_DNA"/>
</dbReference>
<gene>
    <name evidence="2" type="ORF">GT747_10825</name>
    <name evidence="3" type="ORF">SAMN05444424_1686</name>
</gene>
<reference evidence="2 5" key="3">
    <citation type="journal article" date="2019" name="Nat. Med.">
        <title>A library of human gut bacterial isolates paired with longitudinal multiomics data enables mechanistic microbiome research.</title>
        <authorList>
            <person name="Poyet M."/>
            <person name="Groussin M."/>
            <person name="Gibbons S.M."/>
            <person name="Avila-Pacheco J."/>
            <person name="Jiang X."/>
            <person name="Kearney S.M."/>
            <person name="Perrotta A.R."/>
            <person name="Berdy B."/>
            <person name="Zhao S."/>
            <person name="Lieberman T.D."/>
            <person name="Swanson P.K."/>
            <person name="Smith M."/>
            <person name="Roesemann S."/>
            <person name="Alexander J.E."/>
            <person name="Rich S.A."/>
            <person name="Livny J."/>
            <person name="Vlamakis H."/>
            <person name="Clish C."/>
            <person name="Bullock K."/>
            <person name="Deik A."/>
            <person name="Scott J."/>
            <person name="Pierce K.A."/>
            <person name="Xavier R.J."/>
            <person name="Alm E.J."/>
        </authorList>
    </citation>
    <scope>NUCLEOTIDE SEQUENCE [LARGE SCALE GENOMIC DNA]</scope>
    <source>
        <strain evidence="2 5">BIOML-A2</strain>
    </source>
</reference>
<dbReference type="RefSeq" id="WP_044993004.1">
    <property type="nucleotide sequence ID" value="NZ_FQVY01000002.1"/>
</dbReference>
<comment type="caution">
    <text evidence="3">The sequence shown here is derived from an EMBL/GenBank/DDBJ whole genome shotgun (WGS) entry which is preliminary data.</text>
</comment>
<organism evidence="3 4">
    <name type="scientific">Bittarella massiliensis</name>
    <name type="common">ex Durand et al. 2017</name>
    <dbReference type="NCBI Taxonomy" id="1720313"/>
    <lineage>
        <taxon>Bacteria</taxon>
        <taxon>Bacillati</taxon>
        <taxon>Bacillota</taxon>
        <taxon>Clostridia</taxon>
        <taxon>Eubacteriales</taxon>
        <taxon>Oscillospiraceae</taxon>
        <taxon>Bittarella (ex Durand et al. 2017)</taxon>
    </lineage>
</organism>
<dbReference type="Proteomes" id="UP000474718">
    <property type="component" value="Unassembled WGS sequence"/>
</dbReference>
<feature type="domain" description="N-acetyltransferase" evidence="1">
    <location>
        <begin position="14"/>
        <end position="169"/>
    </location>
</feature>
<evidence type="ECO:0000313" key="2">
    <source>
        <dbReference type="EMBL" id="MZL70246.1"/>
    </source>
</evidence>
<evidence type="ECO:0000259" key="1">
    <source>
        <dbReference type="PROSITE" id="PS51186"/>
    </source>
</evidence>
<reference evidence="4" key="2">
    <citation type="submission" date="2016-11" db="EMBL/GenBank/DDBJ databases">
        <authorList>
            <person name="Jaros S."/>
            <person name="Januszkiewicz K."/>
            <person name="Wedrychowicz H."/>
        </authorList>
    </citation>
    <scope>NUCLEOTIDE SEQUENCE [LARGE SCALE GENOMIC DNA]</scope>
    <source>
        <strain evidence="4">DSM 4029</strain>
    </source>
</reference>
<dbReference type="Proteomes" id="UP000184089">
    <property type="component" value="Unassembled WGS sequence"/>
</dbReference>
<evidence type="ECO:0000313" key="5">
    <source>
        <dbReference type="Proteomes" id="UP000474718"/>
    </source>
</evidence>
<keyword evidence="5" id="KW-1185">Reference proteome</keyword>
<dbReference type="PANTHER" id="PTHR43792:SF1">
    <property type="entry name" value="N-ACETYLTRANSFERASE DOMAIN-CONTAINING PROTEIN"/>
    <property type="match status" value="1"/>
</dbReference>
<dbReference type="PANTHER" id="PTHR43792">
    <property type="entry name" value="GNAT FAMILY, PUTATIVE (AFU_ORTHOLOGUE AFUA_3G00765)-RELATED-RELATED"/>
    <property type="match status" value="1"/>
</dbReference>
<dbReference type="InterPro" id="IPR016181">
    <property type="entry name" value="Acyl_CoA_acyltransferase"/>
</dbReference>
<dbReference type="Pfam" id="PF13302">
    <property type="entry name" value="Acetyltransf_3"/>
    <property type="match status" value="1"/>
</dbReference>
<evidence type="ECO:0000313" key="3">
    <source>
        <dbReference type="EMBL" id="SHG15787.1"/>
    </source>
</evidence>
<reference evidence="3" key="1">
    <citation type="submission" date="2016-11" db="EMBL/GenBank/DDBJ databases">
        <authorList>
            <person name="Varghese N."/>
            <person name="Submissions S."/>
        </authorList>
    </citation>
    <scope>NUCLEOTIDE SEQUENCE</scope>
    <source>
        <strain evidence="3">DSM 4029</strain>
    </source>
</reference>
<protein>
    <submittedName>
        <fullName evidence="2">GNAT family N-acetyltransferase</fullName>
    </submittedName>
    <submittedName>
        <fullName evidence="3">Protein N-acetyltransferase, RimJ/RimL family</fullName>
    </submittedName>
</protein>
<dbReference type="GO" id="GO:0016747">
    <property type="term" value="F:acyltransferase activity, transferring groups other than amino-acyl groups"/>
    <property type="evidence" value="ECO:0007669"/>
    <property type="project" value="InterPro"/>
</dbReference>
<dbReference type="PROSITE" id="PS51186">
    <property type="entry name" value="GNAT"/>
    <property type="match status" value="1"/>
</dbReference>
<dbReference type="EMBL" id="WWVX01000008">
    <property type="protein sequence ID" value="MZL70246.1"/>
    <property type="molecule type" value="Genomic_DNA"/>
</dbReference>
<evidence type="ECO:0000313" key="4">
    <source>
        <dbReference type="Proteomes" id="UP000184089"/>
    </source>
</evidence>
<dbReference type="InterPro" id="IPR000182">
    <property type="entry name" value="GNAT_dom"/>
</dbReference>
<proteinExistence type="predicted"/>
<name>A0AAQ1RW42_9FIRM</name>
<dbReference type="Gene3D" id="3.40.630.30">
    <property type="match status" value="1"/>
</dbReference>